<name>A0ABT6CLI4_9SPHN</name>
<dbReference type="InterPro" id="IPR013762">
    <property type="entry name" value="Integrase-like_cat_sf"/>
</dbReference>
<organism evidence="7 8">
    <name type="scientific">Novosphingobium cyanobacteriorum</name>
    <dbReference type="NCBI Taxonomy" id="3024215"/>
    <lineage>
        <taxon>Bacteria</taxon>
        <taxon>Pseudomonadati</taxon>
        <taxon>Pseudomonadota</taxon>
        <taxon>Alphaproteobacteria</taxon>
        <taxon>Sphingomonadales</taxon>
        <taxon>Sphingomonadaceae</taxon>
        <taxon>Novosphingobium</taxon>
    </lineage>
</organism>
<dbReference type="Gene3D" id="3.30.160.390">
    <property type="entry name" value="Integrase, DNA-binding domain"/>
    <property type="match status" value="1"/>
</dbReference>
<keyword evidence="8" id="KW-1185">Reference proteome</keyword>
<keyword evidence="2" id="KW-0229">DNA integration</keyword>
<feature type="domain" description="Tyr recombinase" evidence="6">
    <location>
        <begin position="220"/>
        <end position="392"/>
    </location>
</feature>
<dbReference type="InterPro" id="IPR011010">
    <property type="entry name" value="DNA_brk_join_enz"/>
</dbReference>
<dbReference type="PROSITE" id="PS51898">
    <property type="entry name" value="TYR_RECOMBINASE"/>
    <property type="match status" value="1"/>
</dbReference>
<dbReference type="RefSeq" id="WP_277279553.1">
    <property type="nucleotide sequence ID" value="NZ_JAROCY010000016.1"/>
</dbReference>
<dbReference type="Pfam" id="PF13356">
    <property type="entry name" value="Arm-DNA-bind_3"/>
    <property type="match status" value="1"/>
</dbReference>
<comment type="caution">
    <text evidence="7">The sequence shown here is derived from an EMBL/GenBank/DDBJ whole genome shotgun (WGS) entry which is preliminary data.</text>
</comment>
<dbReference type="InterPro" id="IPR025166">
    <property type="entry name" value="Integrase_DNA_bind_dom"/>
</dbReference>
<dbReference type="InterPro" id="IPR050808">
    <property type="entry name" value="Phage_Integrase"/>
</dbReference>
<evidence type="ECO:0000313" key="7">
    <source>
        <dbReference type="EMBL" id="MDF8334780.1"/>
    </source>
</evidence>
<evidence type="ECO:0000259" key="6">
    <source>
        <dbReference type="PROSITE" id="PS51898"/>
    </source>
</evidence>
<dbReference type="Pfam" id="PF00589">
    <property type="entry name" value="Phage_integrase"/>
    <property type="match status" value="1"/>
</dbReference>
<keyword evidence="4" id="KW-0233">DNA recombination</keyword>
<dbReference type="Pfam" id="PF14659">
    <property type="entry name" value="Phage_int_SAM_3"/>
    <property type="match status" value="1"/>
</dbReference>
<dbReference type="InterPro" id="IPR004107">
    <property type="entry name" value="Integrase_SAM-like_N"/>
</dbReference>
<evidence type="ECO:0000256" key="3">
    <source>
        <dbReference type="ARBA" id="ARBA00023125"/>
    </source>
</evidence>
<dbReference type="PANTHER" id="PTHR30629">
    <property type="entry name" value="PROPHAGE INTEGRASE"/>
    <property type="match status" value="1"/>
</dbReference>
<protein>
    <submittedName>
        <fullName evidence="7">Site-specific integrase</fullName>
    </submittedName>
</protein>
<dbReference type="InterPro" id="IPR010998">
    <property type="entry name" value="Integrase_recombinase_N"/>
</dbReference>
<dbReference type="Gene3D" id="1.10.443.10">
    <property type="entry name" value="Intergrase catalytic core"/>
    <property type="match status" value="1"/>
</dbReference>
<dbReference type="CDD" id="cd00796">
    <property type="entry name" value="INT_Rci_Hp1_C"/>
    <property type="match status" value="1"/>
</dbReference>
<comment type="similarity">
    <text evidence="1">Belongs to the 'phage' integrase family.</text>
</comment>
<evidence type="ECO:0000256" key="5">
    <source>
        <dbReference type="SAM" id="MobiDB-lite"/>
    </source>
</evidence>
<gene>
    <name evidence="7" type="ORF">POM99_16340</name>
</gene>
<dbReference type="Proteomes" id="UP001222770">
    <property type="component" value="Unassembled WGS sequence"/>
</dbReference>
<accession>A0ABT6CLI4</accession>
<dbReference type="EMBL" id="JAROCY010000016">
    <property type="protein sequence ID" value="MDF8334780.1"/>
    <property type="molecule type" value="Genomic_DNA"/>
</dbReference>
<sequence>MIARIDSQKAAANRSCQASKTRQHPLVRLTGHTARRNCGRRSEVLWDSELPGFGLRFRPPNGKSWIVRYRERKIVRTVSLGPVSKVDAESARNSARKILAANQLNGLPTKAKVTLPKAVTFSGYVDEFLEDYGRHWKPATLYRSKYAIRRELTPVFGDMPLAAIARSDINRWRDGMAARAGVFNRTLPVLAVMLSYAEQLGYRRKGSNPCRGTPRYKRELSERYLSAQEYRRLAATLREAEGELPLPVAMIWLLIYTGARSGEIAGLRWEYIKPPRIFLPDSKTGAKTIYLNRQAQAVIDALPNRSLSGLLFPKPYKPTKPFNLDPVWRMLRKRAALPDVRLHDLRHSFASVAIRDGISLNFIGKLLGHALPETTARYAHLADGAVIEAATRVCSSIASALGVRT</sequence>
<evidence type="ECO:0000313" key="8">
    <source>
        <dbReference type="Proteomes" id="UP001222770"/>
    </source>
</evidence>
<keyword evidence="3" id="KW-0238">DNA-binding</keyword>
<evidence type="ECO:0000256" key="1">
    <source>
        <dbReference type="ARBA" id="ARBA00008857"/>
    </source>
</evidence>
<evidence type="ECO:0000256" key="4">
    <source>
        <dbReference type="ARBA" id="ARBA00023172"/>
    </source>
</evidence>
<feature type="region of interest" description="Disordered" evidence="5">
    <location>
        <begin position="1"/>
        <end position="23"/>
    </location>
</feature>
<dbReference type="InterPro" id="IPR002104">
    <property type="entry name" value="Integrase_catalytic"/>
</dbReference>
<evidence type="ECO:0000256" key="2">
    <source>
        <dbReference type="ARBA" id="ARBA00022908"/>
    </source>
</evidence>
<reference evidence="7 8" key="1">
    <citation type="submission" date="2023-03" db="EMBL/GenBank/DDBJ databases">
        <title>Novosphingobium cyanobacteriorum sp. nov., isolated from a eutrophic reservoir during the Microcystis bloom period.</title>
        <authorList>
            <person name="Kang M."/>
            <person name="Le V."/>
            <person name="Ko S.-R."/>
            <person name="Lee S.-A."/>
            <person name="Ahn C.-Y."/>
        </authorList>
    </citation>
    <scope>NUCLEOTIDE SEQUENCE [LARGE SCALE GENOMIC DNA]</scope>
    <source>
        <strain evidence="7 8">HBC54</strain>
    </source>
</reference>
<dbReference type="PANTHER" id="PTHR30629:SF2">
    <property type="entry name" value="PROPHAGE INTEGRASE INTS-RELATED"/>
    <property type="match status" value="1"/>
</dbReference>
<dbReference type="InterPro" id="IPR038488">
    <property type="entry name" value="Integrase_DNA-bd_sf"/>
</dbReference>
<proteinExistence type="inferred from homology"/>
<dbReference type="SUPFAM" id="SSF56349">
    <property type="entry name" value="DNA breaking-rejoining enzymes"/>
    <property type="match status" value="1"/>
</dbReference>
<dbReference type="Gene3D" id="1.10.150.130">
    <property type="match status" value="1"/>
</dbReference>